<evidence type="ECO:0000256" key="2">
    <source>
        <dbReference type="ARBA" id="ARBA00006000"/>
    </source>
</evidence>
<feature type="transmembrane region" description="Helical" evidence="13">
    <location>
        <begin position="977"/>
        <end position="997"/>
    </location>
</feature>
<evidence type="ECO:0000256" key="5">
    <source>
        <dbReference type="ARBA" id="ARBA00022723"/>
    </source>
</evidence>
<feature type="region of interest" description="Disordered" evidence="14">
    <location>
        <begin position="1744"/>
        <end position="1827"/>
    </location>
</feature>
<dbReference type="GO" id="GO:0019829">
    <property type="term" value="F:ATPase-coupled monoatomic cation transmembrane transporter activity"/>
    <property type="evidence" value="ECO:0007669"/>
    <property type="project" value="UniProtKB-UniRule"/>
</dbReference>
<comment type="catalytic activity">
    <reaction evidence="12 13">
        <text>ATP + H2O = ADP + phosphate + H(+)</text>
        <dbReference type="Rhea" id="RHEA:13065"/>
        <dbReference type="ChEBI" id="CHEBI:15377"/>
        <dbReference type="ChEBI" id="CHEBI:15378"/>
        <dbReference type="ChEBI" id="CHEBI:30616"/>
        <dbReference type="ChEBI" id="CHEBI:43474"/>
        <dbReference type="ChEBI" id="CHEBI:456216"/>
    </reaction>
</comment>
<proteinExistence type="inferred from homology"/>
<comment type="subcellular location">
    <subcellularLocation>
        <location evidence="1 13">Membrane</location>
        <topology evidence="1 13">Multi-pass membrane protein</topology>
    </subcellularLocation>
</comment>
<evidence type="ECO:0000256" key="4">
    <source>
        <dbReference type="ARBA" id="ARBA00022692"/>
    </source>
</evidence>
<dbReference type="SUPFAM" id="SSF81383">
    <property type="entry name" value="F-box domain"/>
    <property type="match status" value="1"/>
</dbReference>
<dbReference type="PANTHER" id="PTHR45630">
    <property type="entry name" value="CATION-TRANSPORTING ATPASE-RELATED"/>
    <property type="match status" value="1"/>
</dbReference>
<evidence type="ECO:0000256" key="12">
    <source>
        <dbReference type="ARBA" id="ARBA00049360"/>
    </source>
</evidence>
<feature type="compositionally biased region" description="Low complexity" evidence="14">
    <location>
        <begin position="447"/>
        <end position="457"/>
    </location>
</feature>
<dbReference type="Pfam" id="PF13246">
    <property type="entry name" value="Cation_ATPase"/>
    <property type="match status" value="1"/>
</dbReference>
<dbReference type="EMBL" id="JAHRHY010000005">
    <property type="protein sequence ID" value="KAG9069279.1"/>
    <property type="molecule type" value="Genomic_DNA"/>
</dbReference>
<dbReference type="Proteomes" id="UP000707451">
    <property type="component" value="Unassembled WGS sequence"/>
</dbReference>
<dbReference type="InterPro" id="IPR044492">
    <property type="entry name" value="P_typ_ATPase_HD_dom"/>
</dbReference>
<evidence type="ECO:0000256" key="3">
    <source>
        <dbReference type="ARBA" id="ARBA00022553"/>
    </source>
</evidence>
<dbReference type="NCBIfam" id="TIGR01494">
    <property type="entry name" value="ATPase_P-type"/>
    <property type="match status" value="1"/>
</dbReference>
<feature type="compositionally biased region" description="Polar residues" evidence="14">
    <location>
        <begin position="537"/>
        <end position="549"/>
    </location>
</feature>
<dbReference type="GO" id="GO:0005524">
    <property type="term" value="F:ATP binding"/>
    <property type="evidence" value="ECO:0007669"/>
    <property type="project" value="UniProtKB-UniRule"/>
</dbReference>
<feature type="compositionally biased region" description="Acidic residues" evidence="14">
    <location>
        <begin position="517"/>
        <end position="536"/>
    </location>
</feature>
<dbReference type="SFLD" id="SFLDG00002">
    <property type="entry name" value="C1.7:_P-type_atpase_like"/>
    <property type="match status" value="1"/>
</dbReference>
<dbReference type="FunFam" id="2.70.150.10:FF:000057">
    <property type="entry name" value="Cation-transporting ATPase"/>
    <property type="match status" value="1"/>
</dbReference>
<feature type="transmembrane region" description="Helical" evidence="13">
    <location>
        <begin position="1702"/>
        <end position="1719"/>
    </location>
</feature>
<keyword evidence="17" id="KW-1185">Reference proteome</keyword>
<name>A0A9P8BUE7_9FUNG</name>
<dbReference type="FunFam" id="1.20.1110.10:FF:000023">
    <property type="entry name" value="Cation-transporting ATPase"/>
    <property type="match status" value="1"/>
</dbReference>
<dbReference type="InterPro" id="IPR001810">
    <property type="entry name" value="F-box_dom"/>
</dbReference>
<dbReference type="GO" id="GO:0006874">
    <property type="term" value="P:intracellular calcium ion homeostasis"/>
    <property type="evidence" value="ECO:0007669"/>
    <property type="project" value="TreeGrafter"/>
</dbReference>
<dbReference type="InterPro" id="IPR036047">
    <property type="entry name" value="F-box-like_dom_sf"/>
</dbReference>
<dbReference type="SUPFAM" id="SSF81660">
    <property type="entry name" value="Metal cation-transporting ATPase, ATP-binding domain N"/>
    <property type="match status" value="1"/>
</dbReference>
<evidence type="ECO:0000256" key="6">
    <source>
        <dbReference type="ARBA" id="ARBA00022741"/>
    </source>
</evidence>
<dbReference type="InterPro" id="IPR018303">
    <property type="entry name" value="ATPase_P-typ_P_site"/>
</dbReference>
<dbReference type="SFLD" id="SFLDF00027">
    <property type="entry name" value="p-type_atpase"/>
    <property type="match status" value="1"/>
</dbReference>
<dbReference type="InterPro" id="IPR006544">
    <property type="entry name" value="P-type_TPase_V"/>
</dbReference>
<dbReference type="FunFam" id="3.40.50.1000:FF:000068">
    <property type="entry name" value="Cation-transporting ATPase"/>
    <property type="match status" value="1"/>
</dbReference>
<dbReference type="PRINTS" id="PR00119">
    <property type="entry name" value="CATATPASE"/>
</dbReference>
<dbReference type="SUPFAM" id="SSF81653">
    <property type="entry name" value="Calcium ATPase, transduction domain A"/>
    <property type="match status" value="1"/>
</dbReference>
<dbReference type="InterPro" id="IPR023299">
    <property type="entry name" value="ATPase_P-typ_cyto_dom_N"/>
</dbReference>
<dbReference type="Gene3D" id="3.40.1110.10">
    <property type="entry name" value="Calcium-transporting ATPase, cytoplasmic domain N"/>
    <property type="match status" value="2"/>
</dbReference>
<feature type="transmembrane region" description="Helical" evidence="13">
    <location>
        <begin position="1597"/>
        <end position="1619"/>
    </location>
</feature>
<keyword evidence="10 13" id="KW-1133">Transmembrane helix</keyword>
<feature type="domain" description="F-box" evidence="15">
    <location>
        <begin position="11"/>
        <end position="59"/>
    </location>
</feature>
<dbReference type="GO" id="GO:0016020">
    <property type="term" value="C:membrane"/>
    <property type="evidence" value="ECO:0007669"/>
    <property type="project" value="UniProtKB-SubCell"/>
</dbReference>
<feature type="transmembrane region" description="Helical" evidence="13">
    <location>
        <begin position="780"/>
        <end position="800"/>
    </location>
</feature>
<evidence type="ECO:0000256" key="7">
    <source>
        <dbReference type="ARBA" id="ARBA00022840"/>
    </source>
</evidence>
<dbReference type="PROSITE" id="PS01229">
    <property type="entry name" value="COF_2"/>
    <property type="match status" value="1"/>
</dbReference>
<keyword evidence="4 13" id="KW-0812">Transmembrane</keyword>
<dbReference type="OrthoDB" id="48943at2759"/>
<dbReference type="Gene3D" id="2.70.150.10">
    <property type="entry name" value="Calcium-transporting ATPase, cytoplasmic transduction domain A"/>
    <property type="match status" value="2"/>
</dbReference>
<evidence type="ECO:0000259" key="15">
    <source>
        <dbReference type="PROSITE" id="PS50181"/>
    </source>
</evidence>
<dbReference type="InterPro" id="IPR059000">
    <property type="entry name" value="ATPase_P-type_domA"/>
</dbReference>
<evidence type="ECO:0000256" key="1">
    <source>
        <dbReference type="ARBA" id="ARBA00004141"/>
    </source>
</evidence>
<feature type="region of interest" description="Disordered" evidence="14">
    <location>
        <begin position="269"/>
        <end position="311"/>
    </location>
</feature>
<dbReference type="InterPro" id="IPR036412">
    <property type="entry name" value="HAD-like_sf"/>
</dbReference>
<keyword evidence="5 13" id="KW-0479">Metal-binding</keyword>
<reference evidence="16" key="1">
    <citation type="submission" date="2021-06" db="EMBL/GenBank/DDBJ databases">
        <title>Genome Sequence of Mortierella hyaline Strain SCG-10, a Cold-Adapted, Nitrate-Reducing Fungus Isolated from Soil in Minnesota, USA.</title>
        <authorList>
            <person name="Aldossari N."/>
        </authorList>
    </citation>
    <scope>NUCLEOTIDE SEQUENCE</scope>
    <source>
        <strain evidence="16">SCG-10</strain>
    </source>
</reference>
<feature type="compositionally biased region" description="Low complexity" evidence="14">
    <location>
        <begin position="1744"/>
        <end position="1763"/>
    </location>
</feature>
<feature type="transmembrane region" description="Helical" evidence="13">
    <location>
        <begin position="1533"/>
        <end position="1551"/>
    </location>
</feature>
<keyword evidence="3" id="KW-0597">Phosphoprotein</keyword>
<sequence>MNKPVLPPTTTLNLSMLPPEIIFCVMGMLGPREILTLALVNSRIRLLSAVQLSYAYDMRIRSKHNHVVDINSGSKGLPLPRPMSEYELYVRLVLSELYSQESKDLESTSGRDEVKLALTCCKRILRRLYLIDKHENFSPCPYGYIANHKSHPMNGLDSPPTLPKPTPFISSTVNLHIVTRVLADQVCRGICLPETAVLVLQSLTSLWDQDQFQYLINSPEKHAPIRAPPIANRLSIGQLCFQYLIPNVLGLLKPVLQLSPSSCRSLEGRQHGEQLSKVQPLHPPQQQIHDQIIPPPHPTTPQDSSSSNSIQSYFERTKSLTSGVLPSQQELLQPPRIRSIAQLTRVLVFLPLLGRHFNTLPTSTFIETFLDRSKGDLPIDRAAVMVYGFMCVLDLEAGKINLASDSYKIFERSMPTQGVVQAQEMVRIVSRYQPMREEAQGTQRRASLLPSSQQGSQPYPPLALTDSNHHNDGSLYTGREASSFSQAPTIRPLSSRFQLHQVDNDDISNSNISNNNLDDDDNNEDEDDYGDEDGDDTTSVMQPILQTKTAGRPRPVKRSSTKGRGPDRCVQHVYLEEEDIELIFTGYRFLQTRLYIHYLACVLSAGILFLLGRWMPQRYLAFVAEKCEMSQAESVVVEDAYGQLVTEVVFTKYYGGPINSVFSPEQMEKQEDDEDFDEALSSGMLHDMRYFDYQYIRFIYNPVTYSFMQNSKWKDPEWLSVVNCDRGIGRETQQERTMVFGQNVIDVKEKTVGQLLVGEVLHPFYIFQVFSMALWLADDYIYYAGCIFVISTVSVLTELIETKKTMRRMRNMSKFVCNVKVYRSGRWRYLGSEELVPGDVFEVTDSDLSVFPCDAVLLSGDCIVNESMLTGESVPVSKIPVTDKVLRQLDLSLANIPSDLARHFLFSGTKIIRARPGAASSKKQIRTDDVDYDVNRTPRGLALVVRIGFNTTKGSLIRSMLFPKPNDFQFYRDSFRFIGILAGIAFCGFLVSTVNFIRMDVPFRLMIIKALDLITIVVPPALPATMSIGTSFAIARLKRSNIFCISPTRVNIGGKINCMCFDKTGTLTEDGLDVLGVQCTDVETGRFGTLLNRVEDLKAVPDSMHEKGTSLLFAMATCHSVKSLNGELIGDPLDLKMFDFTQWILEEGGLGARTSSVSEAAHNQSKGVAGGVVSTVVRPPGAKRFNLNDVLTHHPTEMSESETFLELGIIRCFEFVSSLRRMSVVVKKLHSPGMDIYVKGAPEVMTDICLKESLPSDYADRLSYYTQHGYRVIACATKSLPNLNFIRAQRVKREQVESDLTFLGLIVFENKLKPTTAPVIATLSNAQIRQVMCTGDNALTAISVSKECGLIQSSREVYAPRFIMGNSTTENSRIVWENIDDGRKTLDPISLMPMTSSFETMSRGQDFPRYTYLNEYVLAVTGDCFRWMVDFAPKATLHRMLVKGQIFARMSPDEKHELVENLQAIGYCVGFCGDGANDCGALKAADVGISLSEAEASVAAPFTSRSNDIECVVKVIQEGRAALVTSFSCFKYMALYSIIQFTTVSLLYAFASNLGDFQFLYIDLALILPIAVFMGRTEAFPVLNPKRPTANLVSKKVLTSLIGHILIQGCFQATLFSIVRHQPWYKPPKYERGEKNIEGYENTSLFLLSIFQYLLVAIVFSVGPPYRKPMSSNRKMMSASIVLFPSGWLKSFLQLLDIPFSFKLFILLMAGLHLLIALASERVVFPILATKIGQVIQSIRKRSSPSSSSWSVTTTPAATATNTRVSGSQRGPHRRSAQYGDEARIDVGEGDEEDEQGSRPSTPLIGSHPHNPFDRIGRGSADNERLRKGKIYKAVQEEMNII</sequence>
<dbReference type="InterPro" id="IPR023214">
    <property type="entry name" value="HAD_sf"/>
</dbReference>
<feature type="transmembrane region" description="Helical" evidence="13">
    <location>
        <begin position="594"/>
        <end position="612"/>
    </location>
</feature>
<dbReference type="InterPro" id="IPR047821">
    <property type="entry name" value="P5B-type_ATPase"/>
</dbReference>
<dbReference type="InterPro" id="IPR008250">
    <property type="entry name" value="ATPase_P-typ_transduc_dom_A_sf"/>
</dbReference>
<evidence type="ECO:0000256" key="8">
    <source>
        <dbReference type="ARBA" id="ARBA00022842"/>
    </source>
</evidence>
<dbReference type="GO" id="GO:0015662">
    <property type="term" value="F:P-type ion transporter activity"/>
    <property type="evidence" value="ECO:0007669"/>
    <property type="project" value="InterPro"/>
</dbReference>
<dbReference type="InterPro" id="IPR001757">
    <property type="entry name" value="P_typ_ATPase"/>
</dbReference>
<keyword evidence="8 13" id="KW-0460">Magnesium</keyword>
<dbReference type="PROSITE" id="PS00154">
    <property type="entry name" value="ATPASE_E1_E2"/>
    <property type="match status" value="1"/>
</dbReference>
<evidence type="ECO:0000256" key="13">
    <source>
        <dbReference type="RuleBase" id="RU362082"/>
    </source>
</evidence>
<dbReference type="CDD" id="cd07542">
    <property type="entry name" value="P-type_ATPase_cation"/>
    <property type="match status" value="1"/>
</dbReference>
<protein>
    <recommendedName>
        <fullName evidence="13">Cation-transporting ATPase</fullName>
        <ecNumber evidence="13">7.2.2.-</ecNumber>
    </recommendedName>
</protein>
<dbReference type="EC" id="7.2.2.-" evidence="13"/>
<dbReference type="Pfam" id="PF00122">
    <property type="entry name" value="E1-E2_ATPase"/>
    <property type="match status" value="1"/>
</dbReference>
<gene>
    <name evidence="16" type="ORF">KI688_010178</name>
</gene>
<keyword evidence="6 13" id="KW-0547">Nucleotide-binding</keyword>
<dbReference type="PROSITE" id="PS50181">
    <property type="entry name" value="FBOX"/>
    <property type="match status" value="1"/>
</dbReference>
<keyword evidence="9 13" id="KW-1278">Translocase</keyword>
<dbReference type="SUPFAM" id="SSF81665">
    <property type="entry name" value="Calcium ATPase, transmembrane domain M"/>
    <property type="match status" value="1"/>
</dbReference>
<dbReference type="Pfam" id="PF12409">
    <property type="entry name" value="P5-ATPase"/>
    <property type="match status" value="1"/>
</dbReference>
<keyword evidence="11 13" id="KW-0472">Membrane</keyword>
<evidence type="ECO:0000256" key="11">
    <source>
        <dbReference type="ARBA" id="ARBA00023136"/>
    </source>
</evidence>
<feature type="transmembrane region" description="Helical" evidence="13">
    <location>
        <begin position="1645"/>
        <end position="1664"/>
    </location>
</feature>
<comment type="caution">
    <text evidence="16">The sequence shown here is derived from an EMBL/GenBank/DDBJ whole genome shotgun (WGS) entry which is preliminary data.</text>
</comment>
<accession>A0A9P8BUE7</accession>
<keyword evidence="7 13" id="KW-0067">ATP-binding</keyword>
<dbReference type="SUPFAM" id="SSF56784">
    <property type="entry name" value="HAD-like"/>
    <property type="match status" value="1"/>
</dbReference>
<dbReference type="CDD" id="cd09917">
    <property type="entry name" value="F-box_SF"/>
    <property type="match status" value="1"/>
</dbReference>
<feature type="transmembrane region" description="Helical" evidence="13">
    <location>
        <begin position="1557"/>
        <end position="1576"/>
    </location>
</feature>
<feature type="compositionally biased region" description="Low complexity" evidence="14">
    <location>
        <begin position="300"/>
        <end position="311"/>
    </location>
</feature>
<dbReference type="GO" id="GO:0046872">
    <property type="term" value="F:metal ion binding"/>
    <property type="evidence" value="ECO:0007669"/>
    <property type="project" value="UniProtKB-UniRule"/>
</dbReference>
<evidence type="ECO:0000256" key="14">
    <source>
        <dbReference type="SAM" id="MobiDB-lite"/>
    </source>
</evidence>
<evidence type="ECO:0000313" key="16">
    <source>
        <dbReference type="EMBL" id="KAG9069279.1"/>
    </source>
</evidence>
<dbReference type="InterPro" id="IPR047819">
    <property type="entry name" value="P5A-ATPase_N"/>
</dbReference>
<dbReference type="NCBIfam" id="TIGR01657">
    <property type="entry name" value="P-ATPase-V"/>
    <property type="match status" value="1"/>
</dbReference>
<dbReference type="InterPro" id="IPR023298">
    <property type="entry name" value="ATPase_P-typ_TM_dom_sf"/>
</dbReference>
<dbReference type="Gene3D" id="3.40.50.1000">
    <property type="entry name" value="HAD superfamily/HAD-like"/>
    <property type="match status" value="2"/>
</dbReference>
<evidence type="ECO:0000256" key="9">
    <source>
        <dbReference type="ARBA" id="ARBA00022967"/>
    </source>
</evidence>
<comment type="similarity">
    <text evidence="2 13">Belongs to the cation transport ATPase (P-type) (TC 3.A.3) family. Type V subfamily.</text>
</comment>
<dbReference type="FunFam" id="3.40.1110.10:FF:000057">
    <property type="entry name" value="Cation-transporting ATPase"/>
    <property type="match status" value="1"/>
</dbReference>
<dbReference type="Gene3D" id="1.20.1110.10">
    <property type="entry name" value="Calcium-transporting ATPase, transmembrane domain"/>
    <property type="match status" value="1"/>
</dbReference>
<feature type="transmembrane region" description="Helical" evidence="13">
    <location>
        <begin position="755"/>
        <end position="774"/>
    </location>
</feature>
<feature type="region of interest" description="Disordered" evidence="14">
    <location>
        <begin position="502"/>
        <end position="564"/>
    </location>
</feature>
<dbReference type="SFLD" id="SFLDS00003">
    <property type="entry name" value="Haloacid_Dehalogenase"/>
    <property type="match status" value="1"/>
</dbReference>
<feature type="compositionally biased region" description="Basic and acidic residues" evidence="14">
    <location>
        <begin position="1811"/>
        <end position="1826"/>
    </location>
</feature>
<evidence type="ECO:0000256" key="10">
    <source>
        <dbReference type="ARBA" id="ARBA00022989"/>
    </source>
</evidence>
<dbReference type="PANTHER" id="PTHR45630:SF8">
    <property type="entry name" value="CATION-TRANSPORTING ATPASE"/>
    <property type="match status" value="1"/>
</dbReference>
<feature type="compositionally biased region" description="Low complexity" evidence="14">
    <location>
        <begin position="507"/>
        <end position="516"/>
    </location>
</feature>
<organism evidence="16 17">
    <name type="scientific">Linnemannia hyalina</name>
    <dbReference type="NCBI Taxonomy" id="64524"/>
    <lineage>
        <taxon>Eukaryota</taxon>
        <taxon>Fungi</taxon>
        <taxon>Fungi incertae sedis</taxon>
        <taxon>Mucoromycota</taxon>
        <taxon>Mortierellomycotina</taxon>
        <taxon>Mortierellomycetes</taxon>
        <taxon>Mortierellales</taxon>
        <taxon>Mortierellaceae</taxon>
        <taxon>Linnemannia</taxon>
    </lineage>
</organism>
<evidence type="ECO:0000313" key="17">
    <source>
        <dbReference type="Proteomes" id="UP000707451"/>
    </source>
</evidence>
<feature type="region of interest" description="Disordered" evidence="14">
    <location>
        <begin position="436"/>
        <end position="487"/>
    </location>
</feature>
<dbReference type="GO" id="GO:0016887">
    <property type="term" value="F:ATP hydrolysis activity"/>
    <property type="evidence" value="ECO:0007669"/>
    <property type="project" value="InterPro"/>
</dbReference>